<evidence type="ECO:0000313" key="2">
    <source>
        <dbReference type="Proteomes" id="UP000078460"/>
    </source>
</evidence>
<dbReference type="SMART" id="SM00953">
    <property type="entry name" value="RES"/>
    <property type="match status" value="1"/>
</dbReference>
<comment type="caution">
    <text evidence="1">The sequence shown here is derived from an EMBL/GenBank/DDBJ whole genome shotgun (WGS) entry which is preliminary data.</text>
</comment>
<dbReference type="AlphaFoldDB" id="A0A175Y1R0"/>
<sequence length="241" mass="25780">MSTRCVHVSEALSEHARPYRGRVIRMVEGQHRIATNRLADSGADQVLLEALADDVKPALPPAAQRLPWLLAAPFRYGLGRPSRFRGSDVLPGIFYAAEDMATAVAETAYWRLVAFARSPGFRRPRTPTPMSAFAVHVASDAALDLTQAPFDTPAGRWTHPTDYTATQALAAAARVAGIALLRAPSARAPGINVAVLDPAALEPPPAPHSSWAFLATHDGLIATREMRSEALRFTAAGFGIG</sequence>
<organism evidence="1 2">
    <name type="scientific">Sphingomonas melonis TY</name>
    <dbReference type="NCBI Taxonomy" id="621456"/>
    <lineage>
        <taxon>Bacteria</taxon>
        <taxon>Pseudomonadati</taxon>
        <taxon>Pseudomonadota</taxon>
        <taxon>Alphaproteobacteria</taxon>
        <taxon>Sphingomonadales</taxon>
        <taxon>Sphingomonadaceae</taxon>
        <taxon>Sphingomonas</taxon>
    </lineage>
</organism>
<keyword evidence="2" id="KW-1185">Reference proteome</keyword>
<dbReference type="KEGG" id="smy:BJP26_13725"/>
<dbReference type="Proteomes" id="UP000078460">
    <property type="component" value="Unassembled WGS sequence"/>
</dbReference>
<evidence type="ECO:0000313" key="1">
    <source>
        <dbReference type="EMBL" id="KZB94587.1"/>
    </source>
</evidence>
<dbReference type="Pfam" id="PF08808">
    <property type="entry name" value="RES"/>
    <property type="match status" value="1"/>
</dbReference>
<protein>
    <submittedName>
        <fullName evidence="1">Uncharacterized protein</fullName>
    </submittedName>
</protein>
<proteinExistence type="predicted"/>
<dbReference type="OrthoDB" id="7300555at2"/>
<dbReference type="EMBL" id="LQCK02000025">
    <property type="protein sequence ID" value="KZB94587.1"/>
    <property type="molecule type" value="Genomic_DNA"/>
</dbReference>
<reference evidence="1" key="1">
    <citation type="submission" date="2016-03" db="EMBL/GenBank/DDBJ databases">
        <title>Sphingomonas melonis TY, whole genome shotgun sequencing.</title>
        <authorList>
            <person name="Wang H."/>
            <person name="Zhu P."/>
        </authorList>
    </citation>
    <scope>NUCLEOTIDE SEQUENCE [LARGE SCALE GENOMIC DNA]</scope>
    <source>
        <strain evidence="1">TY</strain>
    </source>
</reference>
<accession>A0A175Y1R0</accession>
<dbReference type="InterPro" id="IPR014914">
    <property type="entry name" value="RES_dom"/>
</dbReference>
<name>A0A175Y1R0_9SPHN</name>
<gene>
    <name evidence="1" type="ORF">AVM11_18265</name>
</gene>